<gene>
    <name evidence="2" type="ORF">GA0061100_101446</name>
</gene>
<evidence type="ECO:0000313" key="2">
    <source>
        <dbReference type="EMBL" id="SCB09189.1"/>
    </source>
</evidence>
<evidence type="ECO:0000256" key="1">
    <source>
        <dbReference type="SAM" id="SignalP"/>
    </source>
</evidence>
<proteinExistence type="predicted"/>
<dbReference type="OrthoDB" id="7330009at2"/>
<dbReference type="GO" id="GO:0016829">
    <property type="term" value="F:lyase activity"/>
    <property type="evidence" value="ECO:0007669"/>
    <property type="project" value="UniProtKB-KW"/>
</dbReference>
<keyword evidence="2" id="KW-0456">Lyase</keyword>
<accession>A0A1C3U172</accession>
<name>A0A1C3U172_9HYPH</name>
<dbReference type="AlphaFoldDB" id="A0A1C3U172"/>
<dbReference type="InterPro" id="IPR025975">
    <property type="entry name" value="Polysacc_lyase"/>
</dbReference>
<feature type="signal peptide" evidence="1">
    <location>
        <begin position="1"/>
        <end position="22"/>
    </location>
</feature>
<keyword evidence="1" id="KW-0732">Signal</keyword>
<dbReference type="Proteomes" id="UP000186228">
    <property type="component" value="Unassembled WGS sequence"/>
</dbReference>
<protein>
    <submittedName>
        <fullName evidence="2">Polysaccharide lyase</fullName>
    </submittedName>
</protein>
<dbReference type="Gene3D" id="2.60.120.200">
    <property type="match status" value="1"/>
</dbReference>
<dbReference type="Pfam" id="PF14099">
    <property type="entry name" value="Polysacc_lyase"/>
    <property type="match status" value="1"/>
</dbReference>
<feature type="chain" id="PRO_5008682616" evidence="1">
    <location>
        <begin position="23"/>
        <end position="322"/>
    </location>
</feature>
<organism evidence="2 3">
    <name type="scientific">Rhizobium hainanense</name>
    <dbReference type="NCBI Taxonomy" id="52131"/>
    <lineage>
        <taxon>Bacteria</taxon>
        <taxon>Pseudomonadati</taxon>
        <taxon>Pseudomonadota</taxon>
        <taxon>Alphaproteobacteria</taxon>
        <taxon>Hyphomicrobiales</taxon>
        <taxon>Rhizobiaceae</taxon>
        <taxon>Rhizobium/Agrobacterium group</taxon>
        <taxon>Rhizobium</taxon>
    </lineage>
</organism>
<dbReference type="EMBL" id="FMAC01000001">
    <property type="protein sequence ID" value="SCB09189.1"/>
    <property type="molecule type" value="Genomic_DNA"/>
</dbReference>
<keyword evidence="3" id="KW-1185">Reference proteome</keyword>
<reference evidence="3" key="1">
    <citation type="submission" date="2016-08" db="EMBL/GenBank/DDBJ databases">
        <authorList>
            <person name="Varghese N."/>
            <person name="Submissions Spin"/>
        </authorList>
    </citation>
    <scope>NUCLEOTIDE SEQUENCE [LARGE SCALE GENOMIC DNA]</scope>
    <source>
        <strain evidence="3">CCBAU 57015</strain>
    </source>
</reference>
<sequence>MNAKYALPAILACTCAATPVLADSPSQMVLHDGFDGTDFAPTGHLYYRDNFEQKAGTVEFQSEVKRTGAGALKLSVKPFCPPGKANCSERAEIWERTKYRVPYDQGVWYGFAVKFADPIPSGDHRYLIAQWKREIGPNAKGDFSPFLALRLNNGKLFATVETNYVAPIKKHEPENNGKACSDDEAPVWFRPDTNQMRALVATDDNWAESDGQEFTGCTNAIKVINRGNKLPTPASGWIDFAIYSKPGPDGSGHIEIFANNKWIVTVTGHIGHADHGLGKNQYFKFGPYRAADTTVWTLYYDDFRRSPHCADVLSDLSLCPMK</sequence>
<evidence type="ECO:0000313" key="3">
    <source>
        <dbReference type="Proteomes" id="UP000186228"/>
    </source>
</evidence>
<dbReference type="RefSeq" id="WP_075850976.1">
    <property type="nucleotide sequence ID" value="NZ_FMAC01000001.1"/>
</dbReference>